<dbReference type="AlphaFoldDB" id="A0A7V0IAU5"/>
<comment type="caution">
    <text evidence="1">The sequence shown here is derived from an EMBL/GenBank/DDBJ whole genome shotgun (WGS) entry which is preliminary data.</text>
</comment>
<evidence type="ECO:0000313" key="1">
    <source>
        <dbReference type="EMBL" id="HDD35801.1"/>
    </source>
</evidence>
<reference evidence="1" key="1">
    <citation type="journal article" date="2020" name="mSystems">
        <title>Genome- and Community-Level Interaction Insights into Carbon Utilization and Element Cycling Functions of Hydrothermarchaeota in Hydrothermal Sediment.</title>
        <authorList>
            <person name="Zhou Z."/>
            <person name="Liu Y."/>
            <person name="Xu W."/>
            <person name="Pan J."/>
            <person name="Luo Z.H."/>
            <person name="Li M."/>
        </authorList>
    </citation>
    <scope>NUCLEOTIDE SEQUENCE [LARGE SCALE GENOMIC DNA]</scope>
    <source>
        <strain evidence="1">HyVt-113</strain>
    </source>
</reference>
<proteinExistence type="predicted"/>
<dbReference type="Proteomes" id="UP000885706">
    <property type="component" value="Unassembled WGS sequence"/>
</dbReference>
<gene>
    <name evidence="1" type="ORF">ENF30_03260</name>
</gene>
<sequence length="86" mass="10366">MKIILITGTEETDKDVIMDLALKGAEKILPKFHYVHFDFKIKKNIEESQKTYERKIKEKIKRMKSKRMKNLIINCNFVEKMGDWYI</sequence>
<dbReference type="EMBL" id="DQWQ01000147">
    <property type="protein sequence ID" value="HDD35801.1"/>
    <property type="molecule type" value="Genomic_DNA"/>
</dbReference>
<organism evidence="1">
    <name type="scientific">Desulfofervidus auxilii</name>
    <dbReference type="NCBI Taxonomy" id="1621989"/>
    <lineage>
        <taxon>Bacteria</taxon>
        <taxon>Pseudomonadati</taxon>
        <taxon>Thermodesulfobacteriota</taxon>
        <taxon>Candidatus Desulfofervidia</taxon>
        <taxon>Candidatus Desulfofervidales</taxon>
        <taxon>Candidatus Desulfofervidaceae</taxon>
        <taxon>Candidatus Desulfofervidus</taxon>
    </lineage>
</organism>
<protein>
    <submittedName>
        <fullName evidence="1">Uncharacterized protein</fullName>
    </submittedName>
</protein>
<feature type="non-terminal residue" evidence="1">
    <location>
        <position position="86"/>
    </location>
</feature>
<accession>A0A7V0IAU5</accession>
<name>A0A7V0IAU5_DESA2</name>